<dbReference type="Proteomes" id="UP000004703">
    <property type="component" value="Chromosome"/>
</dbReference>
<reference evidence="3 4" key="2">
    <citation type="submission" date="2013-04" db="EMBL/GenBank/DDBJ databases">
        <authorList>
            <person name="Fiebig A."/>
            <person name="Pradella S."/>
            <person name="Wagner-Doebler I."/>
        </authorList>
    </citation>
    <scope>NUCLEOTIDE SEQUENCE [LARGE SCALE GENOMIC DNA]</scope>
    <source>
        <strain evidence="4">DSM 17067 / NCIMB 14079 / DFL-11</strain>
    </source>
</reference>
<dbReference type="RefSeq" id="WP_008194968.1">
    <property type="nucleotide sequence ID" value="NZ_CM011002.1"/>
</dbReference>
<name>A0A5E8H343_ROSAD</name>
<evidence type="ECO:0000313" key="4">
    <source>
        <dbReference type="Proteomes" id="UP000004703"/>
    </source>
</evidence>
<dbReference type="AlphaFoldDB" id="A0A5E8H343"/>
<keyword evidence="2" id="KW-0732">Signal</keyword>
<feature type="compositionally biased region" description="Pro residues" evidence="1">
    <location>
        <begin position="166"/>
        <end position="190"/>
    </location>
</feature>
<accession>A0A5E8H343</accession>
<organism evidence="3 4">
    <name type="scientific">Roseibium alexandrii (strain DSM 17067 / NCIMB 14079 / DFL-11)</name>
    <name type="common">Labrenzia alexandrii</name>
    <dbReference type="NCBI Taxonomy" id="244592"/>
    <lineage>
        <taxon>Bacteria</taxon>
        <taxon>Pseudomonadati</taxon>
        <taxon>Pseudomonadota</taxon>
        <taxon>Alphaproteobacteria</taxon>
        <taxon>Hyphomicrobiales</taxon>
        <taxon>Stappiaceae</taxon>
        <taxon>Roseibium</taxon>
    </lineage>
</organism>
<gene>
    <name evidence="3" type="ORF">SADFL11_3675</name>
</gene>
<feature type="region of interest" description="Disordered" evidence="1">
    <location>
        <begin position="134"/>
        <end position="190"/>
    </location>
</feature>
<protein>
    <submittedName>
        <fullName evidence="3">Uncharacterized protein</fullName>
    </submittedName>
</protein>
<feature type="signal peptide" evidence="2">
    <location>
        <begin position="1"/>
        <end position="47"/>
    </location>
</feature>
<reference evidence="3 4" key="1">
    <citation type="submission" date="2008-01" db="EMBL/GenBank/DDBJ databases">
        <authorList>
            <person name="Wagner-Dobler I."/>
            <person name="Ferriera S."/>
            <person name="Johnson J."/>
            <person name="Kravitz S."/>
            <person name="Beeson K."/>
            <person name="Sutton G."/>
            <person name="Rogers Y.-H."/>
            <person name="Friedman R."/>
            <person name="Frazier M."/>
            <person name="Venter J.C."/>
        </authorList>
    </citation>
    <scope>NUCLEOTIDE SEQUENCE [LARGE SCALE GENOMIC DNA]</scope>
    <source>
        <strain evidence="4">DSM 17067 / NCIMB 14079 / DFL-11</strain>
    </source>
</reference>
<evidence type="ECO:0000256" key="1">
    <source>
        <dbReference type="SAM" id="MobiDB-lite"/>
    </source>
</evidence>
<sequence length="190" mass="20003">MTQRWRPIGTSLTASPFRHRLYKRVLKPAIVGLAALAGTGVASSATAQPVNCDAYARSYANAHVNPDPADLNIYENGARGAVAGGIWDGPSGARRGAAIGGALSVLDYLGSYPAGWQSLYDLAYQRCANEQSGVTHRPTTLGDPNYYGRPLIRGQEPPAALEPRPELAPPPPMPPAASPPPMPPAASPRR</sequence>
<evidence type="ECO:0000313" key="3">
    <source>
        <dbReference type="EMBL" id="EEE46386.1"/>
    </source>
</evidence>
<dbReference type="EMBL" id="ACCU02000003">
    <property type="protein sequence ID" value="EEE46386.1"/>
    <property type="molecule type" value="Genomic_DNA"/>
</dbReference>
<feature type="chain" id="PRO_5022749742" evidence="2">
    <location>
        <begin position="48"/>
        <end position="190"/>
    </location>
</feature>
<evidence type="ECO:0000256" key="2">
    <source>
        <dbReference type="SAM" id="SignalP"/>
    </source>
</evidence>
<proteinExistence type="predicted"/>
<comment type="caution">
    <text evidence="3">The sequence shown here is derived from an EMBL/GenBank/DDBJ whole genome shotgun (WGS) entry which is preliminary data.</text>
</comment>